<evidence type="ECO:0000259" key="5">
    <source>
        <dbReference type="PROSITE" id="PS01124"/>
    </source>
</evidence>
<feature type="transmembrane region" description="Helical" evidence="4">
    <location>
        <begin position="31"/>
        <end position="58"/>
    </location>
</feature>
<dbReference type="Pfam" id="PF12833">
    <property type="entry name" value="HTH_18"/>
    <property type="match status" value="1"/>
</dbReference>
<feature type="transmembrane region" description="Helical" evidence="4">
    <location>
        <begin position="123"/>
        <end position="142"/>
    </location>
</feature>
<evidence type="ECO:0000256" key="1">
    <source>
        <dbReference type="ARBA" id="ARBA00023015"/>
    </source>
</evidence>
<protein>
    <submittedName>
        <fullName evidence="6">AraC-type DNA-binding protein</fullName>
    </submittedName>
</protein>
<feature type="transmembrane region" description="Helical" evidence="4">
    <location>
        <begin position="190"/>
        <end position="215"/>
    </location>
</feature>
<evidence type="ECO:0000256" key="3">
    <source>
        <dbReference type="ARBA" id="ARBA00023163"/>
    </source>
</evidence>
<keyword evidence="4" id="KW-0812">Transmembrane</keyword>
<reference evidence="7" key="1">
    <citation type="submission" date="2016-11" db="EMBL/GenBank/DDBJ databases">
        <authorList>
            <person name="Varghese N."/>
            <person name="Submissions S."/>
        </authorList>
    </citation>
    <scope>NUCLEOTIDE SEQUENCE [LARGE SCALE GENOMIC DNA]</scope>
    <source>
        <strain evidence="7">DSM 22623</strain>
    </source>
</reference>
<sequence>MNRINGLLILFFAALSFDLFHYIIITTKAILSIPFFIGAGSIAQYLYGPTIYFIVLSVLHPNKKFNPYQYLHYLPFLINLIWFLSYKSPEHIDQHLDMATQFVTDMDSDPKLRFGYPISLPSYIKLLVLFSIHPIIYLIVSIRKLDVVKTDRRLKNSAYYKWLRTIIFGFLTVVLLSELAYALVHFFEVYYWFLNSFVIWRPLYVSFLLFAALLWPLSHKSLKHFGSSQTGSDFIMVLQNYMEGSKPYKNQQLSRYQLAEALEVSPDYLTNMINSELGVNFREFINTYRIQEVKTRIEHGILKDLTIEAVGNEAGFSSKSTFFRVFKDQEGVTPLSYAKQHDQSVN</sequence>
<accession>A0A1M6CWA0</accession>
<keyword evidence="4" id="KW-0472">Membrane</keyword>
<dbReference type="PANTHER" id="PTHR43280:SF29">
    <property type="entry name" value="ARAC-FAMILY TRANSCRIPTIONAL REGULATOR"/>
    <property type="match status" value="1"/>
</dbReference>
<organism evidence="6 7">
    <name type="scientific">Aquimarina spongiae</name>
    <dbReference type="NCBI Taxonomy" id="570521"/>
    <lineage>
        <taxon>Bacteria</taxon>
        <taxon>Pseudomonadati</taxon>
        <taxon>Bacteroidota</taxon>
        <taxon>Flavobacteriia</taxon>
        <taxon>Flavobacteriales</taxon>
        <taxon>Flavobacteriaceae</taxon>
        <taxon>Aquimarina</taxon>
    </lineage>
</organism>
<dbReference type="GO" id="GO:0043565">
    <property type="term" value="F:sequence-specific DNA binding"/>
    <property type="evidence" value="ECO:0007669"/>
    <property type="project" value="InterPro"/>
</dbReference>
<dbReference type="Gene3D" id="1.10.10.60">
    <property type="entry name" value="Homeodomain-like"/>
    <property type="match status" value="2"/>
</dbReference>
<dbReference type="SMART" id="SM00342">
    <property type="entry name" value="HTH_ARAC"/>
    <property type="match status" value="1"/>
</dbReference>
<keyword evidence="7" id="KW-1185">Reference proteome</keyword>
<evidence type="ECO:0000256" key="4">
    <source>
        <dbReference type="SAM" id="Phobius"/>
    </source>
</evidence>
<gene>
    <name evidence="6" type="ORF">SAMN04488508_102307</name>
</gene>
<keyword evidence="4" id="KW-1133">Transmembrane helix</keyword>
<dbReference type="Proteomes" id="UP000184432">
    <property type="component" value="Unassembled WGS sequence"/>
</dbReference>
<dbReference type="InterPro" id="IPR018062">
    <property type="entry name" value="HTH_AraC-typ_CS"/>
</dbReference>
<keyword evidence="2 6" id="KW-0238">DNA-binding</keyword>
<dbReference type="PANTHER" id="PTHR43280">
    <property type="entry name" value="ARAC-FAMILY TRANSCRIPTIONAL REGULATOR"/>
    <property type="match status" value="1"/>
</dbReference>
<dbReference type="InterPro" id="IPR018060">
    <property type="entry name" value="HTH_AraC"/>
</dbReference>
<feature type="transmembrane region" description="Helical" evidence="4">
    <location>
        <begin position="7"/>
        <end position="25"/>
    </location>
</feature>
<dbReference type="GO" id="GO:0003700">
    <property type="term" value="F:DNA-binding transcription factor activity"/>
    <property type="evidence" value="ECO:0007669"/>
    <property type="project" value="InterPro"/>
</dbReference>
<feature type="transmembrane region" description="Helical" evidence="4">
    <location>
        <begin position="70"/>
        <end position="86"/>
    </location>
</feature>
<dbReference type="EMBL" id="FQYP01000002">
    <property type="protein sequence ID" value="SHI65121.1"/>
    <property type="molecule type" value="Genomic_DNA"/>
</dbReference>
<dbReference type="PROSITE" id="PS01124">
    <property type="entry name" value="HTH_ARAC_FAMILY_2"/>
    <property type="match status" value="1"/>
</dbReference>
<keyword evidence="3" id="KW-0804">Transcription</keyword>
<evidence type="ECO:0000313" key="7">
    <source>
        <dbReference type="Proteomes" id="UP000184432"/>
    </source>
</evidence>
<dbReference type="STRING" id="570521.SAMN04488508_102307"/>
<proteinExistence type="predicted"/>
<dbReference type="PROSITE" id="PS00041">
    <property type="entry name" value="HTH_ARAC_FAMILY_1"/>
    <property type="match status" value="1"/>
</dbReference>
<dbReference type="AlphaFoldDB" id="A0A1M6CWA0"/>
<feature type="domain" description="HTH araC/xylS-type" evidence="5">
    <location>
        <begin position="232"/>
        <end position="340"/>
    </location>
</feature>
<feature type="transmembrane region" description="Helical" evidence="4">
    <location>
        <begin position="162"/>
        <end position="184"/>
    </location>
</feature>
<evidence type="ECO:0000313" key="6">
    <source>
        <dbReference type="EMBL" id="SHI65121.1"/>
    </source>
</evidence>
<dbReference type="SUPFAM" id="SSF46689">
    <property type="entry name" value="Homeodomain-like"/>
    <property type="match status" value="1"/>
</dbReference>
<dbReference type="InterPro" id="IPR009057">
    <property type="entry name" value="Homeodomain-like_sf"/>
</dbReference>
<evidence type="ECO:0000256" key="2">
    <source>
        <dbReference type="ARBA" id="ARBA00023125"/>
    </source>
</evidence>
<keyword evidence="1" id="KW-0805">Transcription regulation</keyword>
<name>A0A1M6CWA0_9FLAO</name>